<sequence length="42" mass="5071">MILKKYRMILENGYIETLDEKEAIQFGKYEVVYEEIPDEVTE</sequence>
<gene>
    <name evidence="1" type="ORF">UFOVP636_50</name>
</gene>
<evidence type="ECO:0000313" key="1">
    <source>
        <dbReference type="EMBL" id="CAB4154021.1"/>
    </source>
</evidence>
<proteinExistence type="predicted"/>
<organism evidence="1">
    <name type="scientific">uncultured Caudovirales phage</name>
    <dbReference type="NCBI Taxonomy" id="2100421"/>
    <lineage>
        <taxon>Viruses</taxon>
        <taxon>Duplodnaviria</taxon>
        <taxon>Heunggongvirae</taxon>
        <taxon>Uroviricota</taxon>
        <taxon>Caudoviricetes</taxon>
        <taxon>Peduoviridae</taxon>
        <taxon>Maltschvirus</taxon>
        <taxon>Maltschvirus maltsch</taxon>
    </lineage>
</organism>
<protein>
    <submittedName>
        <fullName evidence="1">Uncharacterized protein</fullName>
    </submittedName>
</protein>
<name>A0A6J5N7M0_9CAUD</name>
<accession>A0A6J5N7M0</accession>
<reference evidence="1" key="1">
    <citation type="submission" date="2020-04" db="EMBL/GenBank/DDBJ databases">
        <authorList>
            <person name="Chiriac C."/>
            <person name="Salcher M."/>
            <person name="Ghai R."/>
            <person name="Kavagutti S V."/>
        </authorList>
    </citation>
    <scope>NUCLEOTIDE SEQUENCE</scope>
</reference>
<dbReference type="EMBL" id="LR796597">
    <property type="protein sequence ID" value="CAB4154021.1"/>
    <property type="molecule type" value="Genomic_DNA"/>
</dbReference>